<dbReference type="NCBIfam" id="TIGR00446">
    <property type="entry name" value="nop2p"/>
    <property type="match status" value="1"/>
</dbReference>
<evidence type="ECO:0000259" key="11">
    <source>
        <dbReference type="PROSITE" id="PS51686"/>
    </source>
</evidence>
<evidence type="ECO:0000313" key="13">
    <source>
        <dbReference type="Proteomes" id="UP000009168"/>
    </source>
</evidence>
<feature type="compositionally biased region" description="Basic residues" evidence="10">
    <location>
        <begin position="505"/>
        <end position="515"/>
    </location>
</feature>
<dbReference type="STRING" id="312017.Q22HF4"/>
<evidence type="ECO:0000256" key="1">
    <source>
        <dbReference type="ARBA" id="ARBA00004604"/>
    </source>
</evidence>
<accession>Q22HF4</accession>
<dbReference type="InterPro" id="IPR011023">
    <property type="entry name" value="Nop2p"/>
</dbReference>
<dbReference type="RefSeq" id="XP_001032410.2">
    <property type="nucleotide sequence ID" value="XM_001032410.3"/>
</dbReference>
<evidence type="ECO:0000256" key="3">
    <source>
        <dbReference type="ARBA" id="ARBA00022517"/>
    </source>
</evidence>
<dbReference type="Gene3D" id="3.40.50.150">
    <property type="entry name" value="Vaccinia Virus protein VP39"/>
    <property type="match status" value="1"/>
</dbReference>
<dbReference type="HOGENOM" id="CLU_005316_3_1_1"/>
<dbReference type="eggNOG" id="KOG1122">
    <property type="taxonomic scope" value="Eukaryota"/>
</dbReference>
<feature type="compositionally biased region" description="Acidic residues" evidence="10">
    <location>
        <begin position="628"/>
        <end position="638"/>
    </location>
</feature>
<dbReference type="GeneID" id="7832826"/>
<feature type="binding site" evidence="9">
    <location>
        <position position="306"/>
    </location>
    <ligand>
        <name>S-adenosyl-L-methionine</name>
        <dbReference type="ChEBI" id="CHEBI:59789"/>
    </ligand>
</feature>
<evidence type="ECO:0000256" key="6">
    <source>
        <dbReference type="ARBA" id="ARBA00022691"/>
    </source>
</evidence>
<feature type="compositionally biased region" description="Basic and acidic residues" evidence="10">
    <location>
        <begin position="535"/>
        <end position="601"/>
    </location>
</feature>
<evidence type="ECO:0000256" key="10">
    <source>
        <dbReference type="SAM" id="MobiDB-lite"/>
    </source>
</evidence>
<dbReference type="GO" id="GO:0009383">
    <property type="term" value="F:rRNA (cytosine-C5-)-methyltransferase activity"/>
    <property type="evidence" value="ECO:0007669"/>
    <property type="project" value="TreeGrafter"/>
</dbReference>
<dbReference type="PRINTS" id="PR02012">
    <property type="entry name" value="RCMTNOP2"/>
</dbReference>
<dbReference type="GO" id="GO:0005730">
    <property type="term" value="C:nucleolus"/>
    <property type="evidence" value="ECO:0007669"/>
    <property type="project" value="UniProtKB-SubCell"/>
</dbReference>
<keyword evidence="3" id="KW-0690">Ribosome biogenesis</keyword>
<dbReference type="SUPFAM" id="SSF53335">
    <property type="entry name" value="S-adenosyl-L-methionine-dependent methyltransferases"/>
    <property type="match status" value="1"/>
</dbReference>
<dbReference type="PANTHER" id="PTHR22807">
    <property type="entry name" value="NOP2 YEAST -RELATED NOL1/NOP2/FMU SUN DOMAIN-CONTAINING"/>
    <property type="match status" value="1"/>
</dbReference>
<dbReference type="GO" id="GO:0070475">
    <property type="term" value="P:rRNA base methylation"/>
    <property type="evidence" value="ECO:0007669"/>
    <property type="project" value="TreeGrafter"/>
</dbReference>
<evidence type="ECO:0000256" key="8">
    <source>
        <dbReference type="ARBA" id="ARBA00023242"/>
    </source>
</evidence>
<dbReference type="AlphaFoldDB" id="Q22HF4"/>
<feature type="compositionally biased region" description="Basic residues" evidence="10">
    <location>
        <begin position="728"/>
        <end position="759"/>
    </location>
</feature>
<dbReference type="Gene3D" id="3.30.70.1170">
    <property type="entry name" value="Sun protein, domain 3"/>
    <property type="match status" value="1"/>
</dbReference>
<evidence type="ECO:0000256" key="2">
    <source>
        <dbReference type="ARBA" id="ARBA00007494"/>
    </source>
</evidence>
<evidence type="ECO:0000256" key="9">
    <source>
        <dbReference type="PROSITE-ProRule" id="PRU01023"/>
    </source>
</evidence>
<feature type="region of interest" description="Disordered" evidence="10">
    <location>
        <begin position="503"/>
        <end position="759"/>
    </location>
</feature>
<dbReference type="OrthoDB" id="427002at2759"/>
<dbReference type="PRINTS" id="PR02008">
    <property type="entry name" value="RCMTFAMILY"/>
</dbReference>
<feature type="compositionally biased region" description="Low complexity" evidence="10">
    <location>
        <begin position="667"/>
        <end position="677"/>
    </location>
</feature>
<dbReference type="PROSITE" id="PS51686">
    <property type="entry name" value="SAM_MT_RSMB_NOP"/>
    <property type="match status" value="1"/>
</dbReference>
<feature type="binding site" evidence="9">
    <location>
        <position position="350"/>
    </location>
    <ligand>
        <name>S-adenosyl-L-methionine</name>
        <dbReference type="ChEBI" id="CHEBI:59789"/>
    </ligand>
</feature>
<dbReference type="FunFam" id="3.30.70.1170:FF:000001">
    <property type="entry name" value="Ribosomal RNA methyltransferase Nop2"/>
    <property type="match status" value="1"/>
</dbReference>
<keyword evidence="13" id="KW-1185">Reference proteome</keyword>
<feature type="compositionally biased region" description="Basic and acidic residues" evidence="10">
    <location>
        <begin position="639"/>
        <end position="653"/>
    </location>
</feature>
<dbReference type="InterPro" id="IPR049560">
    <property type="entry name" value="MeTrfase_RsmB-F_NOP2_cat"/>
</dbReference>
<feature type="compositionally biased region" description="Basic and acidic residues" evidence="10">
    <location>
        <begin position="1"/>
        <end position="20"/>
    </location>
</feature>
<keyword evidence="4 9" id="KW-0489">Methyltransferase</keyword>
<feature type="compositionally biased region" description="Acidic residues" evidence="10">
    <location>
        <begin position="21"/>
        <end position="80"/>
    </location>
</feature>
<keyword evidence="5 9" id="KW-0808">Transferase</keyword>
<comment type="subcellular location">
    <subcellularLocation>
        <location evidence="1">Nucleus</location>
        <location evidence="1">Nucleolus</location>
    </subcellularLocation>
</comment>
<feature type="compositionally biased region" description="Basic and acidic residues" evidence="10">
    <location>
        <begin position="707"/>
        <end position="719"/>
    </location>
</feature>
<dbReference type="Proteomes" id="UP000009168">
    <property type="component" value="Unassembled WGS sequence"/>
</dbReference>
<comment type="similarity">
    <text evidence="2 9">Belongs to the class I-like SAM-binding methyltransferase superfamily. RsmB/NOP family.</text>
</comment>
<evidence type="ECO:0000256" key="4">
    <source>
        <dbReference type="ARBA" id="ARBA00022603"/>
    </source>
</evidence>
<keyword evidence="7 9" id="KW-0694">RNA-binding</keyword>
<evidence type="ECO:0000256" key="7">
    <source>
        <dbReference type="ARBA" id="ARBA00022884"/>
    </source>
</evidence>
<feature type="active site" description="Nucleophile" evidence="9">
    <location>
        <position position="403"/>
    </location>
</feature>
<dbReference type="InterPro" id="IPR029063">
    <property type="entry name" value="SAM-dependent_MTases_sf"/>
</dbReference>
<proteinExistence type="inferred from homology"/>
<dbReference type="InParanoid" id="Q22HF4"/>
<dbReference type="InterPro" id="IPR001678">
    <property type="entry name" value="MeTrfase_RsmB-F_NOP2_dom"/>
</dbReference>
<keyword evidence="6 9" id="KW-0949">S-adenosyl-L-methionine</keyword>
<dbReference type="InterPro" id="IPR023267">
    <property type="entry name" value="RCMT"/>
</dbReference>
<name>Q22HF4_TETTS</name>
<keyword evidence="8" id="KW-0539">Nucleus</keyword>
<reference evidence="13" key="1">
    <citation type="journal article" date="2006" name="PLoS Biol.">
        <title>Macronuclear genome sequence of the ciliate Tetrahymena thermophila, a model eukaryote.</title>
        <authorList>
            <person name="Eisen J.A."/>
            <person name="Coyne R.S."/>
            <person name="Wu M."/>
            <person name="Wu D."/>
            <person name="Thiagarajan M."/>
            <person name="Wortman J.R."/>
            <person name="Badger J.H."/>
            <person name="Ren Q."/>
            <person name="Amedeo P."/>
            <person name="Jones K.M."/>
            <person name="Tallon L.J."/>
            <person name="Delcher A.L."/>
            <person name="Salzberg S.L."/>
            <person name="Silva J.C."/>
            <person name="Haas B.J."/>
            <person name="Majoros W.H."/>
            <person name="Farzad M."/>
            <person name="Carlton J.M."/>
            <person name="Smith R.K. Jr."/>
            <person name="Garg J."/>
            <person name="Pearlman R.E."/>
            <person name="Karrer K.M."/>
            <person name="Sun L."/>
            <person name="Manning G."/>
            <person name="Elde N.C."/>
            <person name="Turkewitz A.P."/>
            <person name="Asai D.J."/>
            <person name="Wilkes D.E."/>
            <person name="Wang Y."/>
            <person name="Cai H."/>
            <person name="Collins K."/>
            <person name="Stewart B.A."/>
            <person name="Lee S.R."/>
            <person name="Wilamowska K."/>
            <person name="Weinberg Z."/>
            <person name="Ruzzo W.L."/>
            <person name="Wloga D."/>
            <person name="Gaertig J."/>
            <person name="Frankel J."/>
            <person name="Tsao C.-C."/>
            <person name="Gorovsky M.A."/>
            <person name="Keeling P.J."/>
            <person name="Waller R.F."/>
            <person name="Patron N.J."/>
            <person name="Cherry J.M."/>
            <person name="Stover N.A."/>
            <person name="Krieger C.J."/>
            <person name="del Toro C."/>
            <person name="Ryder H.F."/>
            <person name="Williamson S.C."/>
            <person name="Barbeau R.A."/>
            <person name="Hamilton E.P."/>
            <person name="Orias E."/>
        </authorList>
    </citation>
    <scope>NUCLEOTIDE SEQUENCE [LARGE SCALE GENOMIC DNA]</scope>
    <source>
        <strain evidence="13">SB210</strain>
    </source>
</reference>
<sequence>MGPTKKELKKQMELLRKQQEEQEQEDSDEIDQEEEDDFEEGDDLDGQDIEDEEEHDDGEDLEEGDDDEDDEDEELDEDGEEIPKLQPNSKLPRKLPNDKSDDEDEGDMEAKAKEQYMMGLKGQPDQAILNMKINDILHILSKFKENSKDGRSRQSYLEELTEYFMQYYNYNRDLVQLFMTMFNPNELVQFFESNEQQRPLTIRTNTLKTRRKELAQILIQRGVNLDSLAEWTKVGLKIYDSKVPIGATPEYLAGHYMLQSASSFLPVIALAPQPNEKILDMAAAPGGKTTYIAQLMKNTGVLFANDVKADRNKALIFNVQRMGINNCIVTNYDGRKLNKVIHNCDRVLLDAPCTGLGIIARDPSVKATKQLIDVQKHAHLQRELILSAIDCCKKGGYVVYSTCSVTVQENESVVDYALKNRFVKLVDMGIEVGEEGYTKYQDKRFDPQLKKTRRILPHVHNMDGFYVAKLKKLENGPRVTKQEVVNDHLDAMENEDVENVNINNKNKKSDHKLKVQKGQQGVIEVTANGEDYDWNEEKEQEKIEKTEETDQKENEEQSKQAKKDQKKPKGEKKAQNETQVKKQDNKQVKKESNDQANGEKKLSKKEKKLAQKAQEKKEKQNNQVKQQDEEENVEEEVEEKPAAAKEQKQDKKNGQKKQNQKSEQKNTEQVAKQPLNKQQEKKEQQKPQKNNNAQKTENEVEEEVEVEEKAEKKVKDFKGKNNNQNNKKFNKFNKHQKNRPFNKQQGKHQFQKNKKVKTE</sequence>
<organism evidence="12 13">
    <name type="scientific">Tetrahymena thermophila (strain SB210)</name>
    <dbReference type="NCBI Taxonomy" id="312017"/>
    <lineage>
        <taxon>Eukaryota</taxon>
        <taxon>Sar</taxon>
        <taxon>Alveolata</taxon>
        <taxon>Ciliophora</taxon>
        <taxon>Intramacronucleata</taxon>
        <taxon>Oligohymenophorea</taxon>
        <taxon>Hymenostomatida</taxon>
        <taxon>Tetrahymenina</taxon>
        <taxon>Tetrahymenidae</taxon>
        <taxon>Tetrahymena</taxon>
    </lineage>
</organism>
<dbReference type="GO" id="GO:0000470">
    <property type="term" value="P:maturation of LSU-rRNA"/>
    <property type="evidence" value="ECO:0007669"/>
    <property type="project" value="TreeGrafter"/>
</dbReference>
<dbReference type="GO" id="GO:0003723">
    <property type="term" value="F:RNA binding"/>
    <property type="evidence" value="ECO:0007669"/>
    <property type="project" value="UniProtKB-UniRule"/>
</dbReference>
<evidence type="ECO:0000256" key="5">
    <source>
        <dbReference type="ARBA" id="ARBA00022679"/>
    </source>
</evidence>
<dbReference type="InterPro" id="IPR023273">
    <property type="entry name" value="RCMT_NOP2"/>
</dbReference>
<feature type="domain" description="SAM-dependent MTase RsmB/NOP-type" evidence="11">
    <location>
        <begin position="190"/>
        <end position="473"/>
    </location>
</feature>
<evidence type="ECO:0000313" key="12">
    <source>
        <dbReference type="EMBL" id="EAR84747.2"/>
    </source>
</evidence>
<protein>
    <submittedName>
        <fullName evidence="12">NOL1/NOP2/sun family RNA methylase, putative</fullName>
    </submittedName>
</protein>
<feature type="binding site" evidence="9">
    <location>
        <position position="333"/>
    </location>
    <ligand>
        <name>S-adenosyl-L-methionine</name>
        <dbReference type="ChEBI" id="CHEBI:59789"/>
    </ligand>
</feature>
<dbReference type="KEGG" id="tet:TTHERM_00637490"/>
<feature type="region of interest" description="Disordered" evidence="10">
    <location>
        <begin position="1"/>
        <end position="108"/>
    </location>
</feature>
<gene>
    <name evidence="12" type="ORF">TTHERM_00637490</name>
</gene>
<dbReference type="PANTHER" id="PTHR22807:SF30">
    <property type="entry name" value="28S RRNA (CYTOSINE(4447)-C(5))-METHYLTRANSFERASE-RELATED"/>
    <property type="match status" value="1"/>
</dbReference>
<dbReference type="Pfam" id="PF01189">
    <property type="entry name" value="Methyltr_RsmB-F"/>
    <property type="match status" value="1"/>
</dbReference>
<dbReference type="EMBL" id="GG662588">
    <property type="protein sequence ID" value="EAR84747.2"/>
    <property type="molecule type" value="Genomic_DNA"/>
</dbReference>
<feature type="binding site" evidence="9">
    <location>
        <begin position="282"/>
        <end position="288"/>
    </location>
    <ligand>
        <name>S-adenosyl-L-methionine</name>
        <dbReference type="ChEBI" id="CHEBI:59789"/>
    </ligand>
</feature>
<dbReference type="OMA" id="DINKFRC"/>